<comment type="caution">
    <text evidence="9">The sequence shown here is derived from an EMBL/GenBank/DDBJ whole genome shotgun (WGS) entry which is preliminary data.</text>
</comment>
<dbReference type="EMBL" id="JBBPCO010000007">
    <property type="protein sequence ID" value="MEK8089756.1"/>
    <property type="molecule type" value="Genomic_DNA"/>
</dbReference>
<keyword evidence="6 9" id="KW-0449">Lipoprotein</keyword>
<keyword evidence="5" id="KW-0998">Cell outer membrane</keyword>
<keyword evidence="10" id="KW-1185">Reference proteome</keyword>
<proteinExistence type="predicted"/>
<evidence type="ECO:0000256" key="2">
    <source>
        <dbReference type="ARBA" id="ARBA00022729"/>
    </source>
</evidence>
<evidence type="ECO:0000313" key="10">
    <source>
        <dbReference type="Proteomes" id="UP001446205"/>
    </source>
</evidence>
<protein>
    <submittedName>
        <fullName evidence="9">Lipoprotein</fullName>
    </submittedName>
</protein>
<dbReference type="InterPro" id="IPR032831">
    <property type="entry name" value="LptM_cons"/>
</dbReference>
<gene>
    <name evidence="9" type="ORF">WOB96_08235</name>
</gene>
<organism evidence="9 10">
    <name type="scientific">Thermithiobacillus plumbiphilus</name>
    <dbReference type="NCBI Taxonomy" id="1729899"/>
    <lineage>
        <taxon>Bacteria</taxon>
        <taxon>Pseudomonadati</taxon>
        <taxon>Pseudomonadota</taxon>
        <taxon>Acidithiobacillia</taxon>
        <taxon>Acidithiobacillales</taxon>
        <taxon>Thermithiobacillaceae</taxon>
        <taxon>Thermithiobacillus</taxon>
    </lineage>
</organism>
<evidence type="ECO:0000256" key="5">
    <source>
        <dbReference type="ARBA" id="ARBA00023237"/>
    </source>
</evidence>
<evidence type="ECO:0000256" key="3">
    <source>
        <dbReference type="ARBA" id="ARBA00023136"/>
    </source>
</evidence>
<feature type="region of interest" description="Disordered" evidence="7">
    <location>
        <begin position="30"/>
        <end position="89"/>
    </location>
</feature>
<feature type="signal peptide" evidence="8">
    <location>
        <begin position="1"/>
        <end position="17"/>
    </location>
</feature>
<feature type="compositionally biased region" description="Low complexity" evidence="7">
    <location>
        <begin position="76"/>
        <end position="89"/>
    </location>
</feature>
<dbReference type="NCBIfam" id="NF047847">
    <property type="entry name" value="SS_mature_LptM"/>
    <property type="match status" value="1"/>
</dbReference>
<evidence type="ECO:0000256" key="4">
    <source>
        <dbReference type="ARBA" id="ARBA00023139"/>
    </source>
</evidence>
<evidence type="ECO:0000256" key="8">
    <source>
        <dbReference type="SAM" id="SignalP"/>
    </source>
</evidence>
<keyword evidence="2 8" id="KW-0732">Signal</keyword>
<sequence length="89" mass="8992">MRISRFALFLLVPLSLAACGKKGALYLPDEADRQQSSDSHLIGPVAAPTASTRSESGPAPELSPGAPADTPPPTAPATSPGATPFSNPP</sequence>
<dbReference type="RefSeq" id="WP_341370814.1">
    <property type="nucleotide sequence ID" value="NZ_JBBPCO010000007.1"/>
</dbReference>
<accession>A0ABU9D8M5</accession>
<dbReference type="PROSITE" id="PS51257">
    <property type="entry name" value="PROKAR_LIPOPROTEIN"/>
    <property type="match status" value="1"/>
</dbReference>
<evidence type="ECO:0000256" key="7">
    <source>
        <dbReference type="SAM" id="MobiDB-lite"/>
    </source>
</evidence>
<feature type="chain" id="PRO_5045649757" evidence="8">
    <location>
        <begin position="18"/>
        <end position="89"/>
    </location>
</feature>
<keyword evidence="3" id="KW-0472">Membrane</keyword>
<evidence type="ECO:0000313" key="9">
    <source>
        <dbReference type="EMBL" id="MEK8089756.1"/>
    </source>
</evidence>
<name>A0ABU9D8M5_9PROT</name>
<dbReference type="Proteomes" id="UP001446205">
    <property type="component" value="Unassembled WGS sequence"/>
</dbReference>
<evidence type="ECO:0000256" key="1">
    <source>
        <dbReference type="ARBA" id="ARBA00004459"/>
    </source>
</evidence>
<reference evidence="9 10" key="1">
    <citation type="submission" date="2024-04" db="EMBL/GenBank/DDBJ databases">
        <authorList>
            <person name="Abashina T."/>
            <person name="Shaikin A."/>
        </authorList>
    </citation>
    <scope>NUCLEOTIDE SEQUENCE [LARGE SCALE GENOMIC DNA]</scope>
    <source>
        <strain evidence="9 10">AAFK</strain>
    </source>
</reference>
<keyword evidence="4" id="KW-0564">Palmitate</keyword>
<comment type="subcellular location">
    <subcellularLocation>
        <location evidence="1">Cell outer membrane</location>
        <topology evidence="1">Lipid-anchor</topology>
    </subcellularLocation>
</comment>
<evidence type="ECO:0000256" key="6">
    <source>
        <dbReference type="ARBA" id="ARBA00023288"/>
    </source>
</evidence>